<comment type="caution">
    <text evidence="1">The sequence shown here is derived from an EMBL/GenBank/DDBJ whole genome shotgun (WGS) entry which is preliminary data.</text>
</comment>
<gene>
    <name evidence="1" type="ORF">HGP29_09825</name>
</gene>
<dbReference type="PROSITE" id="PS51257">
    <property type="entry name" value="PROKAR_LIPOPROTEIN"/>
    <property type="match status" value="1"/>
</dbReference>
<evidence type="ECO:0000313" key="1">
    <source>
        <dbReference type="EMBL" id="NLR91505.1"/>
    </source>
</evidence>
<sequence length="655" mass="72388">MNKNLTKILLCCAALIWGAGCEKPSAFMENSEVPTDINITGLTYSEVVNARAYSEITSSIPTYNSEGIPCVFEILSVRTADGELDPSYLDSVYIASAVLDTLEKIAVEDTAVVVIDGDTVEQEVPVYKVPIIDPAKAGQIYIKDNNMFKEGDYYFTVQARPATDRDDMSNAKVFEDAFHLNVMPLLPSGLTYDVVQHNLVVGQEGSASAAPKVMFAKDQVEEYDFRYELTGYADTLVIDSLTGAISLHPDYTISKNEIYSPTIRLISNITDEYVDFEFTAEDFLLVVSNEALELNAGPLLPLAVVYSPFGQNLVVGEGTWTTTPDVSSGNPSVTFSLGSEHDKFQINGETGALSLNPAYVLDLPEGEDALIVYPEIIVTSKVSYEEQTYAEVVKIAISLEPYTPPREVFNFFYPSLATKDYYSLVAVQKGGLGSGVYWKYKGATAGPGDLAAEDRPESVTDNTPIHMHNIVYGPARSPEHDSWMIMKEQNLSQYASGFDLSAIFWMKNDFAAYQTDGRVAADMEIYVTDNYTGDVSTTNWTQVNDIIKFKIEGQGDEYTGTPYPGDQAGPDPDNAKHPERATYQKWLRYELDLGPYKDQTKFTFALRYKTYFTGDLTEVIRTDTGEVGVADFSNSSGKFFISDINYKAVEQVDGI</sequence>
<accession>A0A7X8XVX2</accession>
<keyword evidence="2" id="KW-1185">Reference proteome</keyword>
<dbReference type="Proteomes" id="UP000585050">
    <property type="component" value="Unassembled WGS sequence"/>
</dbReference>
<dbReference type="EMBL" id="JABAIL010000003">
    <property type="protein sequence ID" value="NLR91505.1"/>
    <property type="molecule type" value="Genomic_DNA"/>
</dbReference>
<protein>
    <submittedName>
        <fullName evidence="1">Uncharacterized protein</fullName>
    </submittedName>
</protein>
<dbReference type="RefSeq" id="WP_168882225.1">
    <property type="nucleotide sequence ID" value="NZ_JABAIL010000003.1"/>
</dbReference>
<evidence type="ECO:0000313" key="2">
    <source>
        <dbReference type="Proteomes" id="UP000585050"/>
    </source>
</evidence>
<proteinExistence type="predicted"/>
<organism evidence="1 2">
    <name type="scientific">Flammeovirga agarivorans</name>
    <dbReference type="NCBI Taxonomy" id="2726742"/>
    <lineage>
        <taxon>Bacteria</taxon>
        <taxon>Pseudomonadati</taxon>
        <taxon>Bacteroidota</taxon>
        <taxon>Cytophagia</taxon>
        <taxon>Cytophagales</taxon>
        <taxon>Flammeovirgaceae</taxon>
        <taxon>Flammeovirga</taxon>
    </lineage>
</organism>
<reference evidence="1 2" key="1">
    <citation type="submission" date="2020-04" db="EMBL/GenBank/DDBJ databases">
        <title>Flammeovirga sp. SR4, a novel species isolated from seawater.</title>
        <authorList>
            <person name="Wang X."/>
        </authorList>
    </citation>
    <scope>NUCLEOTIDE SEQUENCE [LARGE SCALE GENOMIC DNA]</scope>
    <source>
        <strain evidence="1 2">SR4</strain>
    </source>
</reference>
<name>A0A7X8XVX2_9BACT</name>
<dbReference type="AlphaFoldDB" id="A0A7X8XVX2"/>